<dbReference type="AlphaFoldDB" id="A0A370BCE1"/>
<dbReference type="Pfam" id="PF05834">
    <property type="entry name" value="Lycopene_cycl"/>
    <property type="match status" value="1"/>
</dbReference>
<accession>A0A370BCE1</accession>
<dbReference type="InterPro" id="IPR036188">
    <property type="entry name" value="FAD/NAD-bd_sf"/>
</dbReference>
<evidence type="ECO:0000313" key="1">
    <source>
        <dbReference type="EMBL" id="RDG37463.1"/>
    </source>
</evidence>
<evidence type="ECO:0000313" key="2">
    <source>
        <dbReference type="Proteomes" id="UP000253741"/>
    </source>
</evidence>
<dbReference type="Gene3D" id="3.50.50.60">
    <property type="entry name" value="FAD/NAD(P)-binding domain"/>
    <property type="match status" value="1"/>
</dbReference>
<dbReference type="OrthoDB" id="24355at2"/>
<dbReference type="SUPFAM" id="SSF51905">
    <property type="entry name" value="FAD/NAD(P)-binding domain"/>
    <property type="match status" value="1"/>
</dbReference>
<sequence>MSRPDAPYREACDVVIVGGGASGLSLAHHLTATGSRTVTVVEAPDGPRRAPERTWCYWEQGTGDFDEAVCAAWPRLRVHGTGGDTRIVDPAPLSYRMIRSSVFERLAHARLARSAGGRLLRATAERASRA</sequence>
<feature type="non-terminal residue" evidence="1">
    <location>
        <position position="130"/>
    </location>
</feature>
<dbReference type="EMBL" id="QQNA01000101">
    <property type="protein sequence ID" value="RDG37463.1"/>
    <property type="molecule type" value="Genomic_DNA"/>
</dbReference>
<protein>
    <submittedName>
        <fullName evidence="1">FAD-dependent oxidoreductase</fullName>
    </submittedName>
</protein>
<comment type="caution">
    <text evidence="1">The sequence shown here is derived from an EMBL/GenBank/DDBJ whole genome shotgun (WGS) entry which is preliminary data.</text>
</comment>
<dbReference type="Proteomes" id="UP000253741">
    <property type="component" value="Unassembled WGS sequence"/>
</dbReference>
<reference evidence="1 2" key="1">
    <citation type="submission" date="2018-07" db="EMBL/GenBank/DDBJ databases">
        <title>Streptomyces species from bats.</title>
        <authorList>
            <person name="Dunlap C."/>
        </authorList>
    </citation>
    <scope>NUCLEOTIDE SEQUENCE [LARGE SCALE GENOMIC DNA]</scope>
    <source>
        <strain evidence="1 2">AC230</strain>
    </source>
</reference>
<name>A0A370BCE1_9ACTN</name>
<dbReference type="RefSeq" id="WP_114624206.1">
    <property type="nucleotide sequence ID" value="NZ_QQNA01000101.1"/>
</dbReference>
<keyword evidence="2" id="KW-1185">Reference proteome</keyword>
<proteinExistence type="predicted"/>
<gene>
    <name evidence="1" type="ORF">DVH02_14370</name>
</gene>
<organism evidence="1 2">
    <name type="scientific">Streptomyces corynorhini</name>
    <dbReference type="NCBI Taxonomy" id="2282652"/>
    <lineage>
        <taxon>Bacteria</taxon>
        <taxon>Bacillati</taxon>
        <taxon>Actinomycetota</taxon>
        <taxon>Actinomycetes</taxon>
        <taxon>Kitasatosporales</taxon>
        <taxon>Streptomycetaceae</taxon>
        <taxon>Streptomyces</taxon>
    </lineage>
</organism>